<organism evidence="2 3">
    <name type="scientific">Hyalella azteca</name>
    <name type="common">Amphipod</name>
    <dbReference type="NCBI Taxonomy" id="294128"/>
    <lineage>
        <taxon>Eukaryota</taxon>
        <taxon>Metazoa</taxon>
        <taxon>Ecdysozoa</taxon>
        <taxon>Arthropoda</taxon>
        <taxon>Crustacea</taxon>
        <taxon>Multicrustacea</taxon>
        <taxon>Malacostraca</taxon>
        <taxon>Eumalacostraca</taxon>
        <taxon>Peracarida</taxon>
        <taxon>Amphipoda</taxon>
        <taxon>Senticaudata</taxon>
        <taxon>Talitrida</taxon>
        <taxon>Talitroidea</taxon>
        <taxon>Hyalellidae</taxon>
        <taxon>Hyalella</taxon>
    </lineage>
</organism>
<dbReference type="RefSeq" id="XP_018006842.1">
    <property type="nucleotide sequence ID" value="XM_018151353.1"/>
</dbReference>
<evidence type="ECO:0000313" key="2">
    <source>
        <dbReference type="Proteomes" id="UP000694843"/>
    </source>
</evidence>
<dbReference type="OMA" id="DMERWIP"/>
<dbReference type="PANTHER" id="PTHR12069:SF0">
    <property type="entry name" value="DNA-DIRECTED RNA POLYMERASE III SUBUNIT RPC5"/>
    <property type="match status" value="1"/>
</dbReference>
<dbReference type="PANTHER" id="PTHR12069">
    <property type="entry name" value="DNA-DIRECTED RNA POLYMERASES III 80 KDA POLYPEPTIDE RNA POLYMERASE III SUBUNIT 5"/>
    <property type="match status" value="1"/>
</dbReference>
<dbReference type="AlphaFoldDB" id="A0A8B7MZ36"/>
<keyword evidence="3" id="KW-0804">Transcription</keyword>
<feature type="non-terminal residue" evidence="3">
    <location>
        <position position="229"/>
    </location>
</feature>
<keyword evidence="2" id="KW-1185">Reference proteome</keyword>
<proteinExistence type="predicted"/>
<dbReference type="GeneID" id="108664689"/>
<dbReference type="GO" id="GO:0005666">
    <property type="term" value="C:RNA polymerase III complex"/>
    <property type="evidence" value="ECO:0007669"/>
    <property type="project" value="TreeGrafter"/>
</dbReference>
<reference evidence="3" key="1">
    <citation type="submission" date="2025-08" db="UniProtKB">
        <authorList>
            <consortium name="RefSeq"/>
        </authorList>
    </citation>
    <scope>IDENTIFICATION</scope>
</reference>
<dbReference type="Proteomes" id="UP000694843">
    <property type="component" value="Unplaced"/>
</dbReference>
<name>A0A8B7MZ36_HYAAZ</name>
<gene>
    <name evidence="3" type="primary">LOC108664689</name>
</gene>
<feature type="region of interest" description="Disordered" evidence="1">
    <location>
        <begin position="157"/>
        <end position="176"/>
    </location>
</feature>
<protein>
    <submittedName>
        <fullName evidence="3">DNA-directed RNA polymerase III subunit RPC5</fullName>
    </submittedName>
</protein>
<keyword evidence="3" id="KW-0240">DNA-directed RNA polymerase</keyword>
<dbReference type="InterPro" id="IPR006886">
    <property type="entry name" value="RNA_pol_III_Rpc5"/>
</dbReference>
<sequence length="229" mass="26120">MKSEPSDDSLLKVIPVYHSKPEDGALYLLQHPTQVESTWNMDGFITSAKLRPSCHQLELEQMIENNQVYNSSMGQQLALNVDGVHRNHRDDSDNSFPSGLMDKSVLRSEGSVEDIDRYCVGELIPGLGLVLAPLSAMLPLRSALDYLDQADSRVKKEKKAEEEAEEGTRSEDATRAVTVRFERPENDRMRNARERSFLHHQRKIMEEPWVKLQYSGFGDSYGEHMRQLT</sequence>
<evidence type="ECO:0000313" key="3">
    <source>
        <dbReference type="RefSeq" id="XP_018006842.1"/>
    </source>
</evidence>
<dbReference type="KEGG" id="hazt:108664689"/>
<dbReference type="Pfam" id="PF04801">
    <property type="entry name" value="RPC5"/>
    <property type="match status" value="1"/>
</dbReference>
<dbReference type="OrthoDB" id="340681at2759"/>
<dbReference type="GO" id="GO:0042797">
    <property type="term" value="P:tRNA transcription by RNA polymerase III"/>
    <property type="evidence" value="ECO:0007669"/>
    <property type="project" value="TreeGrafter"/>
</dbReference>
<evidence type="ECO:0000256" key="1">
    <source>
        <dbReference type="SAM" id="MobiDB-lite"/>
    </source>
</evidence>
<accession>A0A8B7MZ36</accession>